<name>A0A382L3A2_9ZZZZ</name>
<reference evidence="1" key="1">
    <citation type="submission" date="2018-05" db="EMBL/GenBank/DDBJ databases">
        <authorList>
            <person name="Lanie J.A."/>
            <person name="Ng W.-L."/>
            <person name="Kazmierczak K.M."/>
            <person name="Andrzejewski T.M."/>
            <person name="Davidsen T.M."/>
            <person name="Wayne K.J."/>
            <person name="Tettelin H."/>
            <person name="Glass J.I."/>
            <person name="Rusch D."/>
            <person name="Podicherti R."/>
            <person name="Tsui H.-C.T."/>
            <person name="Winkler M.E."/>
        </authorList>
    </citation>
    <scope>NUCLEOTIDE SEQUENCE</scope>
</reference>
<organism evidence="1">
    <name type="scientific">marine metagenome</name>
    <dbReference type="NCBI Taxonomy" id="408172"/>
    <lineage>
        <taxon>unclassified sequences</taxon>
        <taxon>metagenomes</taxon>
        <taxon>ecological metagenomes</taxon>
    </lineage>
</organism>
<proteinExistence type="predicted"/>
<dbReference type="AlphaFoldDB" id="A0A382L3A2"/>
<feature type="non-terminal residue" evidence="1">
    <location>
        <position position="198"/>
    </location>
</feature>
<protein>
    <submittedName>
        <fullName evidence="1">Uncharacterized protein</fullName>
    </submittedName>
</protein>
<evidence type="ECO:0000313" key="1">
    <source>
        <dbReference type="EMBL" id="SVC31216.1"/>
    </source>
</evidence>
<accession>A0A382L3A2</accession>
<gene>
    <name evidence="1" type="ORF">METZ01_LOCUS284070</name>
</gene>
<dbReference type="EMBL" id="UINC01084503">
    <property type="protein sequence ID" value="SVC31216.1"/>
    <property type="molecule type" value="Genomic_DNA"/>
</dbReference>
<sequence>MINAGDLRPSQLLTYSGPGSIVNTRYDAVMIYGCNVWPQEEKKRYKILHHELLQQKLNISSIRMPLSHDRSFNIPCFSFPTWSVCENCQTLQKHPTSPKNSMGFVCWYCEKNGVKKEDCRLTHARFAVICKKGHIDEFPWEEWVHHDKPNNKCEKKPGSPFMKFAARQESSALKDYAITCLSCHNAYRTCSGATDIRP</sequence>